<reference evidence="2 3" key="1">
    <citation type="journal article" date="2023" name="J. Phycol.">
        <title>Chrysosporum ovalisporum is synonymous with the true-branching cyanobacterium Umezakia natans (Nostocales/Aphanizomenonaceae).</title>
        <authorList>
            <person name="McGregor G.B."/>
            <person name="Sendall B.C."/>
            <person name="Niiyama Y."/>
            <person name="Tuji A."/>
            <person name="Willis A."/>
        </authorList>
    </citation>
    <scope>NUCLEOTIDE SEQUENCE [LARGE SCALE GENOMIC DNA]</scope>
    <source>
        <strain evidence="2 3">FSS-62</strain>
    </source>
</reference>
<dbReference type="SUPFAM" id="SSF51735">
    <property type="entry name" value="NAD(P)-binding Rossmann-fold domains"/>
    <property type="match status" value="1"/>
</dbReference>
<dbReference type="InterPro" id="IPR036291">
    <property type="entry name" value="NAD(P)-bd_dom_sf"/>
</dbReference>
<gene>
    <name evidence="2" type="ORF">NWP23_00625</name>
</gene>
<comment type="caution">
    <text evidence="2">The sequence shown here is derived from an EMBL/GenBank/DDBJ whole genome shotgun (WGS) entry which is preliminary data.</text>
</comment>
<dbReference type="AlphaFoldDB" id="A0AA43KDA6"/>
<accession>A0AA43KDA6</accession>
<dbReference type="RefSeq" id="WP_280656758.1">
    <property type="nucleotide sequence ID" value="NZ_JANQDL010000006.1"/>
</dbReference>
<dbReference type="EMBL" id="JANQDL010000006">
    <property type="protein sequence ID" value="MDH6062322.1"/>
    <property type="molecule type" value="Genomic_DNA"/>
</dbReference>
<dbReference type="InterPro" id="IPR005097">
    <property type="entry name" value="Sacchrp_dh_NADP-bd"/>
</dbReference>
<dbReference type="PANTHER" id="PTHR43796">
    <property type="entry name" value="CARBOXYNORSPERMIDINE SYNTHASE"/>
    <property type="match status" value="1"/>
</dbReference>
<evidence type="ECO:0000313" key="2">
    <source>
        <dbReference type="EMBL" id="MDH6062322.1"/>
    </source>
</evidence>
<dbReference type="PANTHER" id="PTHR43796:SF2">
    <property type="entry name" value="CARBOXYNORSPERMIDINE SYNTHASE"/>
    <property type="match status" value="1"/>
</dbReference>
<feature type="domain" description="Saccharopine dehydrogenase NADP binding" evidence="1">
    <location>
        <begin position="5"/>
        <end position="127"/>
    </location>
</feature>
<dbReference type="Gene3D" id="3.40.50.720">
    <property type="entry name" value="NAD(P)-binding Rossmann-like Domain"/>
    <property type="match status" value="1"/>
</dbReference>
<sequence>MTDRVLILGGTGRIGSHVAADLASHTQAKITITGRSPEKGSCVSFSLGNKVQFLVLDLAEVNKLREAIANSNLVIHCAGPFHYRDANVLKICIEQGVNYIDVSDHRSYTTKALKYHEQAVAAGVTAIINTGIFPGISNSMARQCLEQFHEPEKIHLSYLVSGSGGAGITVMRTTFLGLQYPFEAWIDNKWQKTQPYSEREIVDFPSPYGPRAVYWFDMPETLTIPHAFPSVKTVVTKFGSIPDFYNHLTWMTAHIFPKWLIQRRYIVEVLSRVSHSMTDLTDNFSGIGVAVRSEVTGKKNGQTAVYSSTIIHENTAVASGCGAGSIAQFLLEGNLKKPGVSPVEEALPTSLFIQAMQNRGIKINYNWSQNTHSQLNHGRWQ</sequence>
<dbReference type="Pfam" id="PF03435">
    <property type="entry name" value="Sacchrp_dh_NADP"/>
    <property type="match status" value="1"/>
</dbReference>
<dbReference type="Gene3D" id="3.30.360.10">
    <property type="entry name" value="Dihydrodipicolinate Reductase, domain 2"/>
    <property type="match status" value="1"/>
</dbReference>
<organism evidence="2 3">
    <name type="scientific">Umezakia ovalisporum FSS-62</name>
    <dbReference type="NCBI Taxonomy" id="2971776"/>
    <lineage>
        <taxon>Bacteria</taxon>
        <taxon>Bacillati</taxon>
        <taxon>Cyanobacteriota</taxon>
        <taxon>Cyanophyceae</taxon>
        <taxon>Nostocales</taxon>
        <taxon>Nodulariaceae</taxon>
        <taxon>Umezakia</taxon>
    </lineage>
</organism>
<dbReference type="Proteomes" id="UP001159370">
    <property type="component" value="Unassembled WGS sequence"/>
</dbReference>
<name>A0AA43KDA6_9CYAN</name>
<protein>
    <submittedName>
        <fullName evidence="2">Saccharopine dehydrogenase NADP-binding domain-containing protein</fullName>
    </submittedName>
</protein>
<evidence type="ECO:0000259" key="1">
    <source>
        <dbReference type="Pfam" id="PF03435"/>
    </source>
</evidence>
<proteinExistence type="predicted"/>
<evidence type="ECO:0000313" key="3">
    <source>
        <dbReference type="Proteomes" id="UP001159370"/>
    </source>
</evidence>